<accession>A0A8H5TDJ7</accession>
<evidence type="ECO:0000313" key="2">
    <source>
        <dbReference type="Proteomes" id="UP000567885"/>
    </source>
</evidence>
<keyword evidence="2" id="KW-1185">Reference proteome</keyword>
<dbReference type="Proteomes" id="UP000567885">
    <property type="component" value="Unassembled WGS sequence"/>
</dbReference>
<dbReference type="InterPro" id="IPR010828">
    <property type="entry name" value="Atf2/Sli1-like"/>
</dbReference>
<sequence length="435" mass="48511">MTTRGNTSTYTLLKRLHTIDLESCIEYLDCTQDNSDITSEDLEKAHNEWLWATDAPDRPLWKLVVKGNNIVFVYHHSLGDGMSGMVFHREFLAALNSPLVTKREESVSHDTLVHADENLQSPVEPEDVWEGKNSILEMILNQLLWLFLKLFYGNDRIYGDLPSSKPHLESATAVAEPEQRTVTRISSHRIPAKDMSMILDACRKHETTFTPLLITMFTIVLASEFYPNAKIGATRFNFYLRPVLPMSRVGGGTSNGTFVNASGSWQRWHKLRPFRQVLLAKGDGDGDHSLLDSQAVWSLVGSYKQEMTRAISGPAVRNWSGVKQLGTDLEQVVDRAFPSLSLVLKPTFSVSNIGVFSNAQPGDEEENKRCWQIDDMQFSAGAVNGTQGTHGAIFHVAGVKGGDTIINATYEDGIVSREMADGILERTVTRILELV</sequence>
<dbReference type="AlphaFoldDB" id="A0A8H5TDJ7"/>
<proteinExistence type="predicted"/>
<evidence type="ECO:0000313" key="1">
    <source>
        <dbReference type="EMBL" id="KAF5667139.1"/>
    </source>
</evidence>
<reference evidence="1 2" key="1">
    <citation type="submission" date="2020-05" db="EMBL/GenBank/DDBJ databases">
        <title>Identification and distribution of gene clusters putatively required for synthesis of sphingolipid metabolism inhibitors in phylogenetically diverse species of the filamentous fungus Fusarium.</title>
        <authorList>
            <person name="Kim H.-S."/>
            <person name="Busman M."/>
            <person name="Brown D.W."/>
            <person name="Divon H."/>
            <person name="Uhlig S."/>
            <person name="Proctor R.H."/>
        </authorList>
    </citation>
    <scope>NUCLEOTIDE SEQUENCE [LARGE SCALE GENOMIC DNA]</scope>
    <source>
        <strain evidence="1 2">NRRL 20693</strain>
    </source>
</reference>
<dbReference type="InterPro" id="IPR052058">
    <property type="entry name" value="Alcohol_O-acetyltransferase"/>
</dbReference>
<evidence type="ECO:0008006" key="3">
    <source>
        <dbReference type="Google" id="ProtNLM"/>
    </source>
</evidence>
<dbReference type="OrthoDB" id="2150604at2759"/>
<dbReference type="PANTHER" id="PTHR28037:SF1">
    <property type="entry name" value="ALCOHOL O-ACETYLTRANSFERASE 1-RELATED"/>
    <property type="match status" value="1"/>
</dbReference>
<gene>
    <name evidence="1" type="ORF">FHETE_5842</name>
</gene>
<comment type="caution">
    <text evidence="1">The sequence shown here is derived from an EMBL/GenBank/DDBJ whole genome shotgun (WGS) entry which is preliminary data.</text>
</comment>
<organism evidence="1 2">
    <name type="scientific">Fusarium heterosporum</name>
    <dbReference type="NCBI Taxonomy" id="42747"/>
    <lineage>
        <taxon>Eukaryota</taxon>
        <taxon>Fungi</taxon>
        <taxon>Dikarya</taxon>
        <taxon>Ascomycota</taxon>
        <taxon>Pezizomycotina</taxon>
        <taxon>Sordariomycetes</taxon>
        <taxon>Hypocreomycetidae</taxon>
        <taxon>Hypocreales</taxon>
        <taxon>Nectriaceae</taxon>
        <taxon>Fusarium</taxon>
        <taxon>Fusarium heterosporum species complex</taxon>
    </lineage>
</organism>
<dbReference type="Pfam" id="PF07247">
    <property type="entry name" value="AATase"/>
    <property type="match status" value="1"/>
</dbReference>
<name>A0A8H5TDJ7_FUSHE</name>
<dbReference type="EMBL" id="JAAGWQ010000103">
    <property type="protein sequence ID" value="KAF5667139.1"/>
    <property type="molecule type" value="Genomic_DNA"/>
</dbReference>
<protein>
    <recommendedName>
        <fullName evidence="3">Alcohol acetyltransferase FCK4</fullName>
    </recommendedName>
</protein>
<dbReference type="PANTHER" id="PTHR28037">
    <property type="entry name" value="ALCOHOL O-ACETYLTRANSFERASE 1-RELATED"/>
    <property type="match status" value="1"/>
</dbReference>